<gene>
    <name evidence="2" type="ORF">YSA_00811</name>
</gene>
<dbReference type="Proteomes" id="UP000005268">
    <property type="component" value="Chromosome"/>
</dbReference>
<organism evidence="2 3">
    <name type="scientific">Pseudomonas putida ND6</name>
    <dbReference type="NCBI Taxonomy" id="231023"/>
    <lineage>
        <taxon>Bacteria</taxon>
        <taxon>Pseudomonadati</taxon>
        <taxon>Pseudomonadota</taxon>
        <taxon>Gammaproteobacteria</taxon>
        <taxon>Pseudomonadales</taxon>
        <taxon>Pseudomonadaceae</taxon>
        <taxon>Pseudomonas</taxon>
    </lineage>
</organism>
<dbReference type="KEGG" id="ppi:YSA_00811"/>
<accession>I3UNZ8</accession>
<feature type="compositionally biased region" description="Polar residues" evidence="1">
    <location>
        <begin position="44"/>
        <end position="54"/>
    </location>
</feature>
<name>I3UNZ8_PSEPU</name>
<feature type="region of interest" description="Disordered" evidence="1">
    <location>
        <begin position="30"/>
        <end position="54"/>
    </location>
</feature>
<reference evidence="2 3" key="1">
    <citation type="journal article" date="2012" name="J. Bacteriol.">
        <title>Complete Genome Sequence of the Naphthalene-Degrading Pseudomonas putida Strain ND6.</title>
        <authorList>
            <person name="Li S."/>
            <person name="Zhao H."/>
            <person name="Li Y."/>
            <person name="Niu S."/>
            <person name="Cai B."/>
        </authorList>
    </citation>
    <scope>NUCLEOTIDE SEQUENCE [LARGE SCALE GENOMIC DNA]</scope>
    <source>
        <strain evidence="2 3">ND6</strain>
    </source>
</reference>
<evidence type="ECO:0000256" key="1">
    <source>
        <dbReference type="SAM" id="MobiDB-lite"/>
    </source>
</evidence>
<evidence type="ECO:0000313" key="2">
    <source>
        <dbReference type="EMBL" id="AFK67219.1"/>
    </source>
</evidence>
<sequence length="54" mass="6053">MLENQRLHTWFTKRSGTASTVLLGKGNIPYPMSATGDNPRCPSDQRSWKSATEE</sequence>
<dbReference type="EMBL" id="CP003588">
    <property type="protein sequence ID" value="AFK67219.1"/>
    <property type="molecule type" value="Genomic_DNA"/>
</dbReference>
<dbReference type="HOGENOM" id="CLU_3047069_0_0_6"/>
<dbReference type="AlphaFoldDB" id="I3UNZ8"/>
<evidence type="ECO:0000313" key="3">
    <source>
        <dbReference type="Proteomes" id="UP000005268"/>
    </source>
</evidence>
<protein>
    <submittedName>
        <fullName evidence="2">Uncharacterized protein</fullName>
    </submittedName>
</protein>
<proteinExistence type="predicted"/>